<evidence type="ECO:0000259" key="5">
    <source>
        <dbReference type="Pfam" id="PF13817"/>
    </source>
</evidence>
<dbReference type="PANTHER" id="PTHR33678">
    <property type="entry name" value="BLL1576 PROTEIN"/>
    <property type="match status" value="1"/>
</dbReference>
<dbReference type="InterPro" id="IPR052344">
    <property type="entry name" value="Transposase-related"/>
</dbReference>
<dbReference type="STRING" id="1365950.SAMN05428963_109130"/>
<evidence type="ECO:0000259" key="2">
    <source>
        <dbReference type="Pfam" id="PF03050"/>
    </source>
</evidence>
<evidence type="ECO:0000259" key="3">
    <source>
        <dbReference type="Pfam" id="PF13005"/>
    </source>
</evidence>
<dbReference type="AlphaFoldDB" id="A0A1T4SA88"/>
<feature type="domain" description="Transposase IS66 central" evidence="2">
    <location>
        <begin position="220"/>
        <end position="518"/>
    </location>
</feature>
<dbReference type="InterPro" id="IPR004291">
    <property type="entry name" value="Transposase_IS66_central"/>
</dbReference>
<dbReference type="Pfam" id="PF13007">
    <property type="entry name" value="LZ_Tnp_IS66"/>
    <property type="match status" value="1"/>
</dbReference>
<dbReference type="Pfam" id="PF13817">
    <property type="entry name" value="DDE_Tnp_IS66_C"/>
    <property type="match status" value="1"/>
</dbReference>
<dbReference type="Proteomes" id="UP000190135">
    <property type="component" value="Unassembled WGS sequence"/>
</dbReference>
<dbReference type="PANTHER" id="PTHR33678:SF1">
    <property type="entry name" value="BLL1576 PROTEIN"/>
    <property type="match status" value="1"/>
</dbReference>
<feature type="domain" description="Transposase IS66 zinc-finger binding" evidence="3">
    <location>
        <begin position="160"/>
        <end position="205"/>
    </location>
</feature>
<organism evidence="6 7">
    <name type="scientific">Consotaella salsifontis</name>
    <dbReference type="NCBI Taxonomy" id="1365950"/>
    <lineage>
        <taxon>Bacteria</taxon>
        <taxon>Pseudomonadati</taxon>
        <taxon>Pseudomonadota</taxon>
        <taxon>Alphaproteobacteria</taxon>
        <taxon>Hyphomicrobiales</taxon>
        <taxon>Aurantimonadaceae</taxon>
        <taxon>Consotaella</taxon>
    </lineage>
</organism>
<protein>
    <submittedName>
        <fullName evidence="6">Transposase</fullName>
    </submittedName>
</protein>
<dbReference type="NCBIfam" id="NF033517">
    <property type="entry name" value="transpos_IS66"/>
    <property type="match status" value="1"/>
</dbReference>
<dbReference type="Pfam" id="PF03050">
    <property type="entry name" value="DDE_Tnp_IS66"/>
    <property type="match status" value="1"/>
</dbReference>
<feature type="domain" description="Transposase TnpC homeodomain" evidence="4">
    <location>
        <begin position="78"/>
        <end position="155"/>
    </location>
</feature>
<keyword evidence="1" id="KW-0175">Coiled coil</keyword>
<proteinExistence type="predicted"/>
<evidence type="ECO:0000256" key="1">
    <source>
        <dbReference type="SAM" id="Coils"/>
    </source>
</evidence>
<name>A0A1T4SA88_9HYPH</name>
<dbReference type="EMBL" id="FUXL01000009">
    <property type="protein sequence ID" value="SKA24771.1"/>
    <property type="molecule type" value="Genomic_DNA"/>
</dbReference>
<sequence length="575" mass="63730">MQGFCGRIGVVTICFEPSIMAAAPDDVALLKAALAAAERRADLAERDRDEAVASRNEAVAHAAYVNAAASSAKALIARLTLEIEKLRRELYGTRSERKARLLDQLEMQLEDAEAALSEDELAAENAAAKTTTVKSFERRRGGRKPFPEHLPRERVVVPGPTACACCGSDRLRKLGEDVTETLEMIPRQWKVIQTVREKFTCRECEKMTQPPAPFYPTPRGFLGPSLLAMILFDKFGQHQPLNRQSERYAREGIDLSLSTLADQVGACAFALRPIHDLIAVHVMAADRLHGDDTTVPILAKGKTVTGRVWTYVRDDRPFGGQAPPAALYFASRDRTAEHAERHLTGWTGILQADAYSGYGRLYAAERSPGPLAQALCWSHARRKFFELADIAKSARRGKNAAPISPMALEAVKRIDVLFDIERAINGLSADERLAVRQEKSLPILTEFETWMRTERARLSRHAPVAKAMDYMLTKWDSFACFTTDGRVCLTNNAAERALRGLALGRRSWTFAGSERGADRCAFMLTLIMTAKLNDIDPQAWLADVLARIAETPQTQLGELLPWNWSAESMPRQAAA</sequence>
<gene>
    <name evidence="6" type="ORF">SAMN05428963_109130</name>
</gene>
<evidence type="ECO:0000313" key="7">
    <source>
        <dbReference type="Proteomes" id="UP000190135"/>
    </source>
</evidence>
<dbReference type="InterPro" id="IPR024463">
    <property type="entry name" value="Transposase_TnpC_homeodom"/>
</dbReference>
<dbReference type="Pfam" id="PF13005">
    <property type="entry name" value="zf-IS66"/>
    <property type="match status" value="1"/>
</dbReference>
<keyword evidence="7" id="KW-1185">Reference proteome</keyword>
<dbReference type="InterPro" id="IPR039552">
    <property type="entry name" value="IS66_C"/>
</dbReference>
<evidence type="ECO:0000313" key="6">
    <source>
        <dbReference type="EMBL" id="SKA24771.1"/>
    </source>
</evidence>
<feature type="domain" description="Transposase IS66 C-terminal" evidence="5">
    <location>
        <begin position="525"/>
        <end position="562"/>
    </location>
</feature>
<evidence type="ECO:0000259" key="4">
    <source>
        <dbReference type="Pfam" id="PF13007"/>
    </source>
</evidence>
<feature type="coiled-coil region" evidence="1">
    <location>
        <begin position="27"/>
        <end position="129"/>
    </location>
</feature>
<accession>A0A1T4SA88</accession>
<reference evidence="6 7" key="1">
    <citation type="submission" date="2017-02" db="EMBL/GenBank/DDBJ databases">
        <authorList>
            <person name="Peterson S.W."/>
        </authorList>
    </citation>
    <scope>NUCLEOTIDE SEQUENCE [LARGE SCALE GENOMIC DNA]</scope>
    <source>
        <strain evidence="6 7">USBA 369</strain>
    </source>
</reference>
<dbReference type="InterPro" id="IPR024474">
    <property type="entry name" value="Znf_dom_IS66"/>
</dbReference>